<dbReference type="Proteomes" id="UP001189429">
    <property type="component" value="Unassembled WGS sequence"/>
</dbReference>
<feature type="non-terminal residue" evidence="2">
    <location>
        <position position="1"/>
    </location>
</feature>
<reference evidence="2" key="1">
    <citation type="submission" date="2023-10" db="EMBL/GenBank/DDBJ databases">
        <authorList>
            <person name="Chen Y."/>
            <person name="Shah S."/>
            <person name="Dougan E. K."/>
            <person name="Thang M."/>
            <person name="Chan C."/>
        </authorList>
    </citation>
    <scope>NUCLEOTIDE SEQUENCE [LARGE SCALE GENOMIC DNA]</scope>
</reference>
<name>A0ABN9PCH2_9DINO</name>
<comment type="caution">
    <text evidence="2">The sequence shown here is derived from an EMBL/GenBank/DDBJ whole genome shotgun (WGS) entry which is preliminary data.</text>
</comment>
<gene>
    <name evidence="2" type="ORF">PCOR1329_LOCUS1803</name>
</gene>
<accession>A0ABN9PCH2</accession>
<evidence type="ECO:0000256" key="1">
    <source>
        <dbReference type="SAM" id="MobiDB-lite"/>
    </source>
</evidence>
<sequence length="68" mass="6623">PAHRPAFARGSPLSGQRGAPWPAARATSRGAVSGGGQLARILSSPPPRGPLTAAPAPRLGGCGCCGPL</sequence>
<organism evidence="2 3">
    <name type="scientific">Prorocentrum cordatum</name>
    <dbReference type="NCBI Taxonomy" id="2364126"/>
    <lineage>
        <taxon>Eukaryota</taxon>
        <taxon>Sar</taxon>
        <taxon>Alveolata</taxon>
        <taxon>Dinophyceae</taxon>
        <taxon>Prorocentrales</taxon>
        <taxon>Prorocentraceae</taxon>
        <taxon>Prorocentrum</taxon>
    </lineage>
</organism>
<evidence type="ECO:0000313" key="2">
    <source>
        <dbReference type="EMBL" id="CAK0790545.1"/>
    </source>
</evidence>
<dbReference type="EMBL" id="CAUYUJ010000447">
    <property type="protein sequence ID" value="CAK0790545.1"/>
    <property type="molecule type" value="Genomic_DNA"/>
</dbReference>
<protein>
    <submittedName>
        <fullName evidence="2">Uncharacterized protein</fullName>
    </submittedName>
</protein>
<feature type="non-terminal residue" evidence="2">
    <location>
        <position position="68"/>
    </location>
</feature>
<keyword evidence="3" id="KW-1185">Reference proteome</keyword>
<evidence type="ECO:0000313" key="3">
    <source>
        <dbReference type="Proteomes" id="UP001189429"/>
    </source>
</evidence>
<feature type="region of interest" description="Disordered" evidence="1">
    <location>
        <begin position="1"/>
        <end position="60"/>
    </location>
</feature>
<proteinExistence type="predicted"/>